<evidence type="ECO:0000256" key="4">
    <source>
        <dbReference type="ARBA" id="ARBA00022614"/>
    </source>
</evidence>
<dbReference type="FunFam" id="3.80.10.10:FF:000331">
    <property type="entry name" value="Dynein assembly factor 1, axonemal homolog"/>
    <property type="match status" value="1"/>
</dbReference>
<accession>A0A0L0CLU7</accession>
<feature type="region of interest" description="Disordered" evidence="12">
    <location>
        <begin position="1188"/>
        <end position="1214"/>
    </location>
</feature>
<evidence type="ECO:0000256" key="11">
    <source>
        <dbReference type="SAM" id="Coils"/>
    </source>
</evidence>
<feature type="compositionally biased region" description="Low complexity" evidence="12">
    <location>
        <begin position="311"/>
        <end position="330"/>
    </location>
</feature>
<comment type="caution">
    <text evidence="13">The sequence shown here is derived from an EMBL/GenBank/DDBJ whole genome shotgun (WGS) entry which is preliminary data.</text>
</comment>
<name>A0A0L0CLU7_LUCCU</name>
<dbReference type="SUPFAM" id="SSF52075">
    <property type="entry name" value="Outer arm dynein light chain 1"/>
    <property type="match status" value="1"/>
</dbReference>
<dbReference type="FunFam" id="3.80.10.10:FF:000166">
    <property type="entry name" value="Dynein assembly factor 1, axonemal"/>
    <property type="match status" value="1"/>
</dbReference>
<dbReference type="InterPro" id="IPR001611">
    <property type="entry name" value="Leu-rich_rpt"/>
</dbReference>
<dbReference type="PROSITE" id="PS51450">
    <property type="entry name" value="LRR"/>
    <property type="match status" value="5"/>
</dbReference>
<dbReference type="InterPro" id="IPR050576">
    <property type="entry name" value="Cilia_flagella_integrity"/>
</dbReference>
<feature type="region of interest" description="Disordered" evidence="12">
    <location>
        <begin position="1035"/>
        <end position="1056"/>
    </location>
</feature>
<dbReference type="GO" id="GO:0005930">
    <property type="term" value="C:axoneme"/>
    <property type="evidence" value="ECO:0007669"/>
    <property type="project" value="TreeGrafter"/>
</dbReference>
<dbReference type="STRING" id="7375.A0A0L0CLU7"/>
<evidence type="ECO:0000256" key="6">
    <source>
        <dbReference type="ARBA" id="ARBA00023069"/>
    </source>
</evidence>
<evidence type="ECO:0000256" key="2">
    <source>
        <dbReference type="ARBA" id="ARBA00004138"/>
    </source>
</evidence>
<feature type="compositionally biased region" description="Acidic residues" evidence="12">
    <location>
        <begin position="1195"/>
        <end position="1207"/>
    </location>
</feature>
<reference evidence="13 14" key="1">
    <citation type="journal article" date="2015" name="Nat. Commun.">
        <title>Lucilia cuprina genome unlocks parasitic fly biology to underpin future interventions.</title>
        <authorList>
            <person name="Anstead C.A."/>
            <person name="Korhonen P.K."/>
            <person name="Young N.D."/>
            <person name="Hall R.S."/>
            <person name="Jex A.R."/>
            <person name="Murali S.C."/>
            <person name="Hughes D.S."/>
            <person name="Lee S.F."/>
            <person name="Perry T."/>
            <person name="Stroehlein A.J."/>
            <person name="Ansell B.R."/>
            <person name="Breugelmans B."/>
            <person name="Hofmann A."/>
            <person name="Qu J."/>
            <person name="Dugan S."/>
            <person name="Lee S.L."/>
            <person name="Chao H."/>
            <person name="Dinh H."/>
            <person name="Han Y."/>
            <person name="Doddapaneni H.V."/>
            <person name="Worley K.C."/>
            <person name="Muzny D.M."/>
            <person name="Ioannidis P."/>
            <person name="Waterhouse R.M."/>
            <person name="Zdobnov E.M."/>
            <person name="James P.J."/>
            <person name="Bagnall N.H."/>
            <person name="Kotze A.C."/>
            <person name="Gibbs R.A."/>
            <person name="Richards S."/>
            <person name="Batterham P."/>
            <person name="Gasser R.B."/>
        </authorList>
    </citation>
    <scope>NUCLEOTIDE SEQUENCE [LARGE SCALE GENOMIC DNA]</scope>
    <source>
        <strain evidence="13 14">LS</strain>
        <tissue evidence="13">Full body</tissue>
    </source>
</reference>
<feature type="region of interest" description="Disordered" evidence="12">
    <location>
        <begin position="231"/>
        <end position="289"/>
    </location>
</feature>
<feature type="region of interest" description="Disordered" evidence="12">
    <location>
        <begin position="843"/>
        <end position="878"/>
    </location>
</feature>
<evidence type="ECO:0000256" key="9">
    <source>
        <dbReference type="ARBA" id="ARBA00030843"/>
    </source>
</evidence>
<dbReference type="OMA" id="WKREGYE"/>
<evidence type="ECO:0000256" key="10">
    <source>
        <dbReference type="ARBA" id="ARBA00031862"/>
    </source>
</evidence>
<keyword evidence="4" id="KW-0433">Leucine-rich repeat</keyword>
<feature type="region of interest" description="Disordered" evidence="12">
    <location>
        <begin position="304"/>
        <end position="341"/>
    </location>
</feature>
<protein>
    <recommendedName>
        <fullName evidence="8">Dynein axonemal assembly factor 1 homolog</fullName>
    </recommendedName>
    <alternativeName>
        <fullName evidence="10">Defective transmitter-recycling protein</fullName>
    </alternativeName>
    <alternativeName>
        <fullName evidence="9">Leucine-rich repeat-containing protein 50 homolog</fullName>
    </alternativeName>
</protein>
<dbReference type="PANTHER" id="PTHR45973:SF9">
    <property type="entry name" value="LEUCINE-RICH REPEAT-CONTAINING PROTEIN 46"/>
    <property type="match status" value="1"/>
</dbReference>
<dbReference type="SMART" id="SM00365">
    <property type="entry name" value="LRR_SD22"/>
    <property type="match status" value="4"/>
</dbReference>
<dbReference type="Pfam" id="PF14580">
    <property type="entry name" value="LRR_9"/>
    <property type="match status" value="1"/>
</dbReference>
<evidence type="ECO:0000256" key="12">
    <source>
        <dbReference type="SAM" id="MobiDB-lite"/>
    </source>
</evidence>
<keyword evidence="7" id="KW-0966">Cell projection</keyword>
<evidence type="ECO:0000256" key="5">
    <source>
        <dbReference type="ARBA" id="ARBA00022737"/>
    </source>
</evidence>
<dbReference type="OrthoDB" id="1904536at2759"/>
<keyword evidence="14" id="KW-1185">Reference proteome</keyword>
<dbReference type="GO" id="GO:0035082">
    <property type="term" value="P:axoneme assembly"/>
    <property type="evidence" value="ECO:0007669"/>
    <property type="project" value="TreeGrafter"/>
</dbReference>
<organism evidence="13 14">
    <name type="scientific">Lucilia cuprina</name>
    <name type="common">Green bottle fly</name>
    <name type="synonym">Australian sheep blowfly</name>
    <dbReference type="NCBI Taxonomy" id="7375"/>
    <lineage>
        <taxon>Eukaryota</taxon>
        <taxon>Metazoa</taxon>
        <taxon>Ecdysozoa</taxon>
        <taxon>Arthropoda</taxon>
        <taxon>Hexapoda</taxon>
        <taxon>Insecta</taxon>
        <taxon>Pterygota</taxon>
        <taxon>Neoptera</taxon>
        <taxon>Endopterygota</taxon>
        <taxon>Diptera</taxon>
        <taxon>Brachycera</taxon>
        <taxon>Muscomorpha</taxon>
        <taxon>Oestroidea</taxon>
        <taxon>Calliphoridae</taxon>
        <taxon>Luciliinae</taxon>
        <taxon>Lucilia</taxon>
    </lineage>
</organism>
<feature type="compositionally biased region" description="Basic and acidic residues" evidence="12">
    <location>
        <begin position="279"/>
        <end position="289"/>
    </location>
</feature>
<dbReference type="GO" id="GO:0070840">
    <property type="term" value="F:dynein complex binding"/>
    <property type="evidence" value="ECO:0007669"/>
    <property type="project" value="TreeGrafter"/>
</dbReference>
<evidence type="ECO:0000313" key="13">
    <source>
        <dbReference type="EMBL" id="KNC33343.1"/>
    </source>
</evidence>
<sequence>MQRNKESKEILGLNRITKKRIMELCKKDKLYQTPELNDVLYLHYQGFECIECLEDYTELKCLWLECNAISEIQGLEKQAKLKCLFLQSNLIRKIENLDYCRELDTINLSQNHIRKIENCGFEILPVLNTLNLSSNYLKDSEALRELENCKNLSVLDLSNNRIDDILVVKIFAKMPELKVLVLQGNPVVSKIPQYRKTLTLECKKLTYLDSRPVFPKDRACAEAWKRGGYEEERKENERWNRRERKKMRDGVNATIQLRNKNRKPEDQISLIPSSDSEDETKNSEKKNRANMKVDIDSIWDEVVDDKHSERSSSSVTSDESKVSVSTQSSESNKEEQETVNKMEDNRLIPESSETNILDSSQCCEGSEQAEETILETVENVEKVEILNESKNILESEKLTSDTLKSPIKEQNPTDPNRTIAESKLENFSEPPIKKVQLHIEYYNSLEICSGNLKNTSMTNIGKATERQESELKSSVNKLETESATSLNCKDFDYSSERMENIPQLSPIKEIETQESQINSSNNVFNQDTPITGNIQKFSSKNDHVYNENCGISENSNVSLNDSLMDPSENYQTTVEAIRNVTESNESSEVSIIQNNETCYRTEDKVDDNYDSLQEMEDTMNILNHRSEEQSLLLSNPKKDPKEQIYKLRNDQERLEVNKKVRTDFEKLSTNLNDFVQQLDQEQKERQEIFNALYDKNLAPKESSPEISGSEENDHLEEWKLERTIDQWDRSSKLKKDSIENKSNAEINKNLKETFQNCPTNIKRTDESLKDSLGSVAVKNETPFTSSTDKFDYIPMDISLLTRKSNEALDSLERESKELKRLLQQLEDKNEDLFKDINAEMKCEKEQNKPENLEKEYKETGENNKEKQSNEKDDFKTADCMTSKSEIKCEREESMPEENEDLFKELDVEIKCEREECLLEQEGKETDQMREDYIEKQTYIKENNKAKQEQVQDEQNFVKREKSEECEREQPQIVPVIVEELIKSLELKQKSYKFPETLQNFEIEPSAETKPSQQSVSENLPDFLKTFNQLYQDIETKNQEKKKLPEDKEKQKSEVLKELSKQTNLKQFNNDTLESLDAQLAEMKRVQHDRVRRMVDRVYAQKDRYNDTLELVEGKLMVRHRDTQELRELAQPVMQASSESDADYDTAQSEEEDNDGGSKFEKRLKRKPFKPTARKSSEDLIIQALIANKSHKASDDSEESNDDDDEFYSLDPQDPTNLYKEIDKEFFHKLTLENLKFSQQDENHIVQCARSYEELKHCLSQSNEERSLNEEENDLVEDMIERKCLKFKENTGTLNETLHNNQDGTTKEQLWLDKVKSEDQEVRNEIELKSSKEAIQLFTYYPNTNTDQQSSEPKFEVSEHMKTTSEDECENLMKTILLRKLAEQKDKLQKENIFKRENPEPNKNDHESILSYERSSEEEKNEIESNIDFESGASNKKTFKCHAKEVLKNDNELGTEAENLTAPEELSSEACLTNDNVAGGNSAGVEILECNLEIIGCNDELVDTITVNAEVHF</sequence>
<keyword evidence="6" id="KW-0969">Cilium</keyword>
<feature type="compositionally biased region" description="Basic and acidic residues" evidence="12">
    <location>
        <begin position="231"/>
        <end position="240"/>
    </location>
</feature>
<keyword evidence="5" id="KW-0677">Repeat</keyword>
<keyword evidence="11" id="KW-0175">Coiled coil</keyword>
<comment type="subcellular location">
    <subcellularLocation>
        <location evidence="2">Cell projection</location>
        <location evidence="2">Cilium</location>
    </subcellularLocation>
</comment>
<dbReference type="InterPro" id="IPR032675">
    <property type="entry name" value="LRR_dom_sf"/>
</dbReference>
<evidence type="ECO:0000313" key="14">
    <source>
        <dbReference type="Proteomes" id="UP000037069"/>
    </source>
</evidence>
<feature type="compositionally biased region" description="Basic and acidic residues" evidence="12">
    <location>
        <begin position="331"/>
        <end position="341"/>
    </location>
</feature>
<feature type="region of interest" description="Disordered" evidence="12">
    <location>
        <begin position="1130"/>
        <end position="1174"/>
    </location>
</feature>
<proteinExistence type="inferred from homology"/>
<evidence type="ECO:0000256" key="8">
    <source>
        <dbReference type="ARBA" id="ARBA00024433"/>
    </source>
</evidence>
<feature type="compositionally biased region" description="Acidic residues" evidence="12">
    <location>
        <begin position="1139"/>
        <end position="1154"/>
    </location>
</feature>
<feature type="coiled-coil region" evidence="11">
    <location>
        <begin position="801"/>
        <end position="835"/>
    </location>
</feature>
<evidence type="ECO:0000256" key="3">
    <source>
        <dbReference type="ARBA" id="ARBA00006453"/>
    </source>
</evidence>
<evidence type="ECO:0000256" key="1">
    <source>
        <dbReference type="ARBA" id="ARBA00003843"/>
    </source>
</evidence>
<evidence type="ECO:0000256" key="7">
    <source>
        <dbReference type="ARBA" id="ARBA00023273"/>
    </source>
</evidence>
<dbReference type="Proteomes" id="UP000037069">
    <property type="component" value="Unassembled WGS sequence"/>
</dbReference>
<dbReference type="Gene3D" id="3.80.10.10">
    <property type="entry name" value="Ribonuclease Inhibitor"/>
    <property type="match status" value="2"/>
</dbReference>
<dbReference type="EMBL" id="JRES01000198">
    <property type="protein sequence ID" value="KNC33343.1"/>
    <property type="molecule type" value="Genomic_DNA"/>
</dbReference>
<feature type="compositionally biased region" description="Basic residues" evidence="12">
    <location>
        <begin position="1161"/>
        <end position="1172"/>
    </location>
</feature>
<dbReference type="PANTHER" id="PTHR45973">
    <property type="entry name" value="PROTEIN PHOSPHATASE 1 REGULATORY SUBUNIT SDS22-RELATED"/>
    <property type="match status" value="1"/>
</dbReference>
<comment type="function">
    <text evidence="1">Cilium-specific protein required for cilia structures.</text>
</comment>
<feature type="compositionally biased region" description="Basic and acidic residues" evidence="12">
    <location>
        <begin position="843"/>
        <end position="876"/>
    </location>
</feature>
<feature type="coiled-coil region" evidence="11">
    <location>
        <begin position="664"/>
        <end position="691"/>
    </location>
</feature>
<comment type="similarity">
    <text evidence="3">Belongs to the DNAAF1 family.</text>
</comment>
<gene>
    <name evidence="13" type="ORF">FF38_10904</name>
</gene>